<name>A0A4Q8QAE0_9FLAO</name>
<dbReference type="InterPro" id="IPR046947">
    <property type="entry name" value="LytR-like"/>
</dbReference>
<keyword evidence="4" id="KW-1185">Reference proteome</keyword>
<protein>
    <submittedName>
        <fullName evidence="3">LytTR family transcriptional regulator</fullName>
    </submittedName>
</protein>
<dbReference type="InterPro" id="IPR007492">
    <property type="entry name" value="LytTR_DNA-bd_dom"/>
</dbReference>
<gene>
    <name evidence="3" type="ORF">EW142_11320</name>
</gene>
<keyword evidence="1" id="KW-0472">Membrane</keyword>
<dbReference type="RefSeq" id="WP_130613918.1">
    <property type="nucleotide sequence ID" value="NZ_SGIU01000002.1"/>
</dbReference>
<evidence type="ECO:0000256" key="1">
    <source>
        <dbReference type="SAM" id="Phobius"/>
    </source>
</evidence>
<dbReference type="Pfam" id="PF04397">
    <property type="entry name" value="LytTR"/>
    <property type="match status" value="1"/>
</dbReference>
<dbReference type="SMART" id="SM00850">
    <property type="entry name" value="LytTR"/>
    <property type="match status" value="1"/>
</dbReference>
<feature type="transmembrane region" description="Helical" evidence="1">
    <location>
        <begin position="38"/>
        <end position="61"/>
    </location>
</feature>
<evidence type="ECO:0000313" key="4">
    <source>
        <dbReference type="Proteomes" id="UP000291981"/>
    </source>
</evidence>
<dbReference type="PANTHER" id="PTHR37299:SF1">
    <property type="entry name" value="STAGE 0 SPORULATION PROTEIN A HOMOLOG"/>
    <property type="match status" value="1"/>
</dbReference>
<feature type="transmembrane region" description="Helical" evidence="1">
    <location>
        <begin position="73"/>
        <end position="91"/>
    </location>
</feature>
<keyword evidence="1" id="KW-1133">Transmembrane helix</keyword>
<proteinExistence type="predicted"/>
<evidence type="ECO:0000313" key="3">
    <source>
        <dbReference type="EMBL" id="TAI47265.1"/>
    </source>
</evidence>
<organism evidence="3 4">
    <name type="scientific">Flagellimonas allohymeniacidonis</name>
    <dbReference type="NCBI Taxonomy" id="2517819"/>
    <lineage>
        <taxon>Bacteria</taxon>
        <taxon>Pseudomonadati</taxon>
        <taxon>Bacteroidota</taxon>
        <taxon>Flavobacteriia</taxon>
        <taxon>Flavobacteriales</taxon>
        <taxon>Flavobacteriaceae</taxon>
        <taxon>Flagellimonas</taxon>
    </lineage>
</organism>
<evidence type="ECO:0000259" key="2">
    <source>
        <dbReference type="PROSITE" id="PS50930"/>
    </source>
</evidence>
<dbReference type="Proteomes" id="UP000291981">
    <property type="component" value="Unassembled WGS sequence"/>
</dbReference>
<dbReference type="GO" id="GO:0003677">
    <property type="term" value="F:DNA binding"/>
    <property type="evidence" value="ECO:0007669"/>
    <property type="project" value="InterPro"/>
</dbReference>
<dbReference type="Gene3D" id="2.40.50.1020">
    <property type="entry name" value="LytTr DNA-binding domain"/>
    <property type="match status" value="1"/>
</dbReference>
<reference evidence="3 4" key="1">
    <citation type="submission" date="2019-02" db="EMBL/GenBank/DDBJ databases">
        <title>Draft genome sequence of Muricauda sp. 176CP4-71.</title>
        <authorList>
            <person name="Park J.-S."/>
        </authorList>
    </citation>
    <scope>NUCLEOTIDE SEQUENCE [LARGE SCALE GENOMIC DNA]</scope>
    <source>
        <strain evidence="3 4">176CP4-71</strain>
    </source>
</reference>
<accession>A0A4Q8QAE0</accession>
<feature type="domain" description="HTH LytTR-type" evidence="2">
    <location>
        <begin position="172"/>
        <end position="278"/>
    </location>
</feature>
<feature type="transmembrane region" description="Helical" evidence="1">
    <location>
        <begin position="116"/>
        <end position="134"/>
    </location>
</feature>
<dbReference type="EMBL" id="SGIU01000002">
    <property type="protein sequence ID" value="TAI47265.1"/>
    <property type="molecule type" value="Genomic_DNA"/>
</dbReference>
<dbReference type="AlphaFoldDB" id="A0A4Q8QAE0"/>
<keyword evidence="1" id="KW-0812">Transmembrane</keyword>
<comment type="caution">
    <text evidence="3">The sequence shown here is derived from an EMBL/GenBank/DDBJ whole genome shotgun (WGS) entry which is preliminary data.</text>
</comment>
<dbReference type="PROSITE" id="PS50930">
    <property type="entry name" value="HTH_LYTTR"/>
    <property type="match status" value="1"/>
</dbReference>
<feature type="transmembrane region" description="Helical" evidence="1">
    <location>
        <begin position="14"/>
        <end position="32"/>
    </location>
</feature>
<sequence length="279" mass="32164">MTAVRLNFTRAKKYLPHIILIGVGIGTANYFMNPNLNWIQWVIQSISNSFIIGYTLVLIASNKSWFKTRINPIWKLYFVLFVAFFLVGSLASEVERIIGPVFFNDEGYQPFSAGKMYAFNGVISMVLGFSFFLNDRLFPSEDPMADRGLESPQNQKNIDEKTLENVETISQVPVKKGDTIFLVPVEEIAYLEAYDNYSFLFDVKGEKKLCDYSLLFLEKRLGNAFLRVHRKYMVNVGQIKQFKPHMNGRYVIHFNSSEINPIMSSKGYSNVIRKLIKLR</sequence>
<dbReference type="OrthoDB" id="9808614at2"/>
<dbReference type="PANTHER" id="PTHR37299">
    <property type="entry name" value="TRANSCRIPTIONAL REGULATOR-RELATED"/>
    <property type="match status" value="1"/>
</dbReference>
<dbReference type="GO" id="GO:0000156">
    <property type="term" value="F:phosphorelay response regulator activity"/>
    <property type="evidence" value="ECO:0007669"/>
    <property type="project" value="InterPro"/>
</dbReference>